<evidence type="ECO:0000313" key="8">
    <source>
        <dbReference type="Proteomes" id="UP001165190"/>
    </source>
</evidence>
<evidence type="ECO:0000256" key="1">
    <source>
        <dbReference type="ARBA" id="ARBA00004141"/>
    </source>
</evidence>
<evidence type="ECO:0000256" key="5">
    <source>
        <dbReference type="ARBA" id="ARBA00023136"/>
    </source>
</evidence>
<comment type="caution">
    <text evidence="7">The sequence shown here is derived from an EMBL/GenBank/DDBJ whole genome shotgun (WGS) entry which is preliminary data.</text>
</comment>
<dbReference type="Proteomes" id="UP001165190">
    <property type="component" value="Unassembled WGS sequence"/>
</dbReference>
<sequence>MTFRLSNNLLGILNLVTFLFSIPILGGGVWLSRKGINECEKFFDKPIIVVGVILMIVSVAGLIAACYRVTALIWFYLVIIFLVVLLGIYNTVFALLVLNKGAGEVLSGKGYKEYRLQDYSKWMQKRVNNESTWFTIKSCLADSKVCTNFHTHHLNDTVQEFYKAHLSALQSGCCKPSNDCEFTYVGPTNWTKGKGVFTNNDCNTWENDLDTLCFNCKACKAGFIDNLRTESSKVMVINIVFFVCLVLVYFVACCAFRNTSRDKF</sequence>
<evidence type="ECO:0000256" key="4">
    <source>
        <dbReference type="ARBA" id="ARBA00022989"/>
    </source>
</evidence>
<feature type="transmembrane region" description="Helical" evidence="6">
    <location>
        <begin position="235"/>
        <end position="256"/>
    </location>
</feature>
<evidence type="ECO:0000256" key="2">
    <source>
        <dbReference type="ARBA" id="ARBA00006840"/>
    </source>
</evidence>
<dbReference type="InterPro" id="IPR018499">
    <property type="entry name" value="Tetraspanin/Peripherin"/>
</dbReference>
<dbReference type="PRINTS" id="PR00259">
    <property type="entry name" value="TMFOUR"/>
</dbReference>
<keyword evidence="5 6" id="KW-0472">Membrane</keyword>
<keyword evidence="8" id="KW-1185">Reference proteome</keyword>
<dbReference type="PANTHER" id="PTHR32191">
    <property type="entry name" value="TETRASPANIN-8-RELATED"/>
    <property type="match status" value="1"/>
</dbReference>
<reference evidence="7" key="1">
    <citation type="submission" date="2023-05" db="EMBL/GenBank/DDBJ databases">
        <title>Genome and transcriptome analyses reveal genes involved in the formation of fine ridges on petal epidermal cells in Hibiscus trionum.</title>
        <authorList>
            <person name="Koshimizu S."/>
            <person name="Masuda S."/>
            <person name="Ishii T."/>
            <person name="Shirasu K."/>
            <person name="Hoshino A."/>
            <person name="Arita M."/>
        </authorList>
    </citation>
    <scope>NUCLEOTIDE SEQUENCE</scope>
    <source>
        <strain evidence="7">Hamamatsu line</strain>
    </source>
</reference>
<keyword evidence="4 6" id="KW-1133">Transmembrane helix</keyword>
<dbReference type="Pfam" id="PF00335">
    <property type="entry name" value="Tetraspanin"/>
    <property type="match status" value="1"/>
</dbReference>
<protein>
    <submittedName>
        <fullName evidence="7">Tetraspanin7</fullName>
    </submittedName>
</protein>
<organism evidence="7 8">
    <name type="scientific">Hibiscus trionum</name>
    <name type="common">Flower of an hour</name>
    <dbReference type="NCBI Taxonomy" id="183268"/>
    <lineage>
        <taxon>Eukaryota</taxon>
        <taxon>Viridiplantae</taxon>
        <taxon>Streptophyta</taxon>
        <taxon>Embryophyta</taxon>
        <taxon>Tracheophyta</taxon>
        <taxon>Spermatophyta</taxon>
        <taxon>Magnoliopsida</taxon>
        <taxon>eudicotyledons</taxon>
        <taxon>Gunneridae</taxon>
        <taxon>Pentapetalae</taxon>
        <taxon>rosids</taxon>
        <taxon>malvids</taxon>
        <taxon>Malvales</taxon>
        <taxon>Malvaceae</taxon>
        <taxon>Malvoideae</taxon>
        <taxon>Hibiscus</taxon>
    </lineage>
</organism>
<accession>A0A9W7LZP5</accession>
<proteinExistence type="inferred from homology"/>
<name>A0A9W7LZP5_HIBTR</name>
<dbReference type="OrthoDB" id="1892640at2759"/>
<dbReference type="InterPro" id="IPR044991">
    <property type="entry name" value="TET_plant"/>
</dbReference>
<gene>
    <name evidence="7" type="ORF">HRI_002068000</name>
</gene>
<evidence type="ECO:0000256" key="3">
    <source>
        <dbReference type="ARBA" id="ARBA00022692"/>
    </source>
</evidence>
<evidence type="ECO:0000256" key="6">
    <source>
        <dbReference type="SAM" id="Phobius"/>
    </source>
</evidence>
<dbReference type="GO" id="GO:0009734">
    <property type="term" value="P:auxin-activated signaling pathway"/>
    <property type="evidence" value="ECO:0007669"/>
    <property type="project" value="InterPro"/>
</dbReference>
<dbReference type="EMBL" id="BSYR01000019">
    <property type="protein sequence ID" value="GMI83987.1"/>
    <property type="molecule type" value="Genomic_DNA"/>
</dbReference>
<keyword evidence="3 6" id="KW-0812">Transmembrane</keyword>
<dbReference type="GO" id="GO:0016020">
    <property type="term" value="C:membrane"/>
    <property type="evidence" value="ECO:0007669"/>
    <property type="project" value="UniProtKB-SubCell"/>
</dbReference>
<feature type="transmembrane region" description="Helical" evidence="6">
    <location>
        <begin position="74"/>
        <end position="98"/>
    </location>
</feature>
<comment type="subcellular location">
    <subcellularLocation>
        <location evidence="1">Membrane</location>
        <topology evidence="1">Multi-pass membrane protein</topology>
    </subcellularLocation>
</comment>
<comment type="similarity">
    <text evidence="2">Belongs to the tetraspanin (TM4SF) family.</text>
</comment>
<evidence type="ECO:0000313" key="7">
    <source>
        <dbReference type="EMBL" id="GMI83987.1"/>
    </source>
</evidence>
<dbReference type="AlphaFoldDB" id="A0A9W7LZP5"/>
<feature type="transmembrane region" description="Helical" evidence="6">
    <location>
        <begin position="47"/>
        <end position="67"/>
    </location>
</feature>
<feature type="transmembrane region" description="Helical" evidence="6">
    <location>
        <begin position="12"/>
        <end position="32"/>
    </location>
</feature>